<dbReference type="RefSeq" id="WP_267645233.1">
    <property type="nucleotide sequence ID" value="NZ_JANHGR010000001.1"/>
</dbReference>
<evidence type="ECO:0000313" key="2">
    <source>
        <dbReference type="Proteomes" id="UP001597139"/>
    </source>
</evidence>
<sequence>MSEREEWLLPIIELEGGKLDGRTRLQKLSFLLDRSLLDRDLKSPFEFKQYKYGPFDEDIYHVMDSLREEGLVKEEVEQTPYGDRHVYKLTEKGEKKASEKLNTLGFWEKRTLNRLVSRWGDTPTQSIVGYVYDEYPEYTPN</sequence>
<dbReference type="InterPro" id="IPR036390">
    <property type="entry name" value="WH_DNA-bd_sf"/>
</dbReference>
<organism evidence="1 2">
    <name type="scientific">Halolamina litorea</name>
    <dbReference type="NCBI Taxonomy" id="1515593"/>
    <lineage>
        <taxon>Archaea</taxon>
        <taxon>Methanobacteriati</taxon>
        <taxon>Methanobacteriota</taxon>
        <taxon>Stenosarchaea group</taxon>
        <taxon>Halobacteria</taxon>
        <taxon>Halobacteriales</taxon>
        <taxon>Haloferacaceae</taxon>
    </lineage>
</organism>
<dbReference type="InterPro" id="IPR036388">
    <property type="entry name" value="WH-like_DNA-bd_sf"/>
</dbReference>
<proteinExistence type="predicted"/>
<reference evidence="1 2" key="1">
    <citation type="journal article" date="2019" name="Int. J. Syst. Evol. Microbiol.">
        <title>The Global Catalogue of Microorganisms (GCM) 10K type strain sequencing project: providing services to taxonomists for standard genome sequencing and annotation.</title>
        <authorList>
            <consortium name="The Broad Institute Genomics Platform"/>
            <consortium name="The Broad Institute Genome Sequencing Center for Infectious Disease"/>
            <person name="Wu L."/>
            <person name="Ma J."/>
        </authorList>
    </citation>
    <scope>NUCLEOTIDE SEQUENCE [LARGE SCALE GENOMIC DNA]</scope>
    <source>
        <strain evidence="1 2">CGMCC 1.12859</strain>
    </source>
</reference>
<dbReference type="AlphaFoldDB" id="A0ABD6BLS5"/>
<keyword evidence="2" id="KW-1185">Reference proteome</keyword>
<dbReference type="EMBL" id="JBHUCZ010000001">
    <property type="protein sequence ID" value="MFD1565992.1"/>
    <property type="molecule type" value="Genomic_DNA"/>
</dbReference>
<gene>
    <name evidence="1" type="ORF">ACFSAU_00650</name>
</gene>
<dbReference type="Proteomes" id="UP001597139">
    <property type="component" value="Unassembled WGS sequence"/>
</dbReference>
<comment type="caution">
    <text evidence="1">The sequence shown here is derived from an EMBL/GenBank/DDBJ whole genome shotgun (WGS) entry which is preliminary data.</text>
</comment>
<accession>A0ABD6BLS5</accession>
<dbReference type="Gene3D" id="1.10.10.10">
    <property type="entry name" value="Winged helix-like DNA-binding domain superfamily/Winged helix DNA-binding domain"/>
    <property type="match status" value="1"/>
</dbReference>
<dbReference type="SUPFAM" id="SSF46785">
    <property type="entry name" value="Winged helix' DNA-binding domain"/>
    <property type="match status" value="1"/>
</dbReference>
<evidence type="ECO:0000313" key="1">
    <source>
        <dbReference type="EMBL" id="MFD1565992.1"/>
    </source>
</evidence>
<protein>
    <submittedName>
        <fullName evidence="1">Helix-turn-helix transcriptional regulator</fullName>
    </submittedName>
</protein>
<name>A0ABD6BLS5_9EURY</name>